<name>A0A972NYV1_9BURK</name>
<reference evidence="2 3" key="1">
    <citation type="submission" date="2019-11" db="EMBL/GenBank/DDBJ databases">
        <title>Metabolism of dissolved organic matter in forest soils.</title>
        <authorList>
            <person name="Cyle K.T."/>
            <person name="Wilhelm R.C."/>
            <person name="Martinez C.E."/>
        </authorList>
    </citation>
    <scope>NUCLEOTIDE SEQUENCE [LARGE SCALE GENOMIC DNA]</scope>
    <source>
        <strain evidence="2 3">5N</strain>
    </source>
</reference>
<dbReference type="AlphaFoldDB" id="A0A972NYV1"/>
<accession>A0A972NYV1</accession>
<organism evidence="2 3">
    <name type="scientific">Paraburkholderia elongata</name>
    <dbReference type="NCBI Taxonomy" id="2675747"/>
    <lineage>
        <taxon>Bacteria</taxon>
        <taxon>Pseudomonadati</taxon>
        <taxon>Pseudomonadota</taxon>
        <taxon>Betaproteobacteria</taxon>
        <taxon>Burkholderiales</taxon>
        <taxon>Burkholderiaceae</taxon>
        <taxon>Paraburkholderia</taxon>
    </lineage>
</organism>
<proteinExistence type="predicted"/>
<evidence type="ECO:0000313" key="2">
    <source>
        <dbReference type="EMBL" id="NPT60934.1"/>
    </source>
</evidence>
<sequence>MSYDPIASQRVEANRGAKIVLYLVARCLGFAVLMGHRPDANQADTGRVAI</sequence>
<dbReference type="EMBL" id="WOEZ01000245">
    <property type="protein sequence ID" value="NPT60934.1"/>
    <property type="molecule type" value="Genomic_DNA"/>
</dbReference>
<comment type="caution">
    <text evidence="2">The sequence shown here is derived from an EMBL/GenBank/DDBJ whole genome shotgun (WGS) entry which is preliminary data.</text>
</comment>
<evidence type="ECO:0000313" key="1">
    <source>
        <dbReference type="EMBL" id="NPT54905.1"/>
    </source>
</evidence>
<gene>
    <name evidence="1" type="ORF">GNZ13_09845</name>
    <name evidence="2" type="ORF">GNZ13_41930</name>
</gene>
<keyword evidence="3" id="KW-1185">Reference proteome</keyword>
<dbReference type="EMBL" id="WOEZ01000044">
    <property type="protein sequence ID" value="NPT54905.1"/>
    <property type="molecule type" value="Genomic_DNA"/>
</dbReference>
<protein>
    <submittedName>
        <fullName evidence="2">Uncharacterized protein</fullName>
    </submittedName>
</protein>
<dbReference type="Proteomes" id="UP000655523">
    <property type="component" value="Unassembled WGS sequence"/>
</dbReference>
<evidence type="ECO:0000313" key="3">
    <source>
        <dbReference type="Proteomes" id="UP000655523"/>
    </source>
</evidence>